<proteinExistence type="predicted"/>
<evidence type="ECO:0000313" key="3">
    <source>
        <dbReference type="Proteomes" id="UP000886653"/>
    </source>
</evidence>
<evidence type="ECO:0000256" key="1">
    <source>
        <dbReference type="SAM" id="MobiDB-lite"/>
    </source>
</evidence>
<name>A0A9P6NGX7_9BASI</name>
<dbReference type="AlphaFoldDB" id="A0A9P6NGX7"/>
<gene>
    <name evidence="2" type="ORF">CROQUDRAFT_96298</name>
</gene>
<reference evidence="2" key="1">
    <citation type="submission" date="2013-11" db="EMBL/GenBank/DDBJ databases">
        <title>Genome sequence of the fusiform rust pathogen reveals effectors for host alternation and coevolution with pine.</title>
        <authorList>
            <consortium name="DOE Joint Genome Institute"/>
            <person name="Smith K."/>
            <person name="Pendleton A."/>
            <person name="Kubisiak T."/>
            <person name="Anderson C."/>
            <person name="Salamov A."/>
            <person name="Aerts A."/>
            <person name="Riley R."/>
            <person name="Clum A."/>
            <person name="Lindquist E."/>
            <person name="Ence D."/>
            <person name="Campbell M."/>
            <person name="Kronenberg Z."/>
            <person name="Feau N."/>
            <person name="Dhillon B."/>
            <person name="Hamelin R."/>
            <person name="Burleigh J."/>
            <person name="Smith J."/>
            <person name="Yandell M."/>
            <person name="Nelson C."/>
            <person name="Grigoriev I."/>
            <person name="Davis J."/>
        </authorList>
    </citation>
    <scope>NUCLEOTIDE SEQUENCE</scope>
    <source>
        <strain evidence="2">G11</strain>
    </source>
</reference>
<keyword evidence="3" id="KW-1185">Reference proteome</keyword>
<feature type="region of interest" description="Disordered" evidence="1">
    <location>
        <begin position="61"/>
        <end position="99"/>
    </location>
</feature>
<accession>A0A9P6NGX7</accession>
<comment type="caution">
    <text evidence="2">The sequence shown here is derived from an EMBL/GenBank/DDBJ whole genome shotgun (WGS) entry which is preliminary data.</text>
</comment>
<dbReference type="Proteomes" id="UP000886653">
    <property type="component" value="Unassembled WGS sequence"/>
</dbReference>
<feature type="compositionally biased region" description="Acidic residues" evidence="1">
    <location>
        <begin position="61"/>
        <end position="72"/>
    </location>
</feature>
<protein>
    <submittedName>
        <fullName evidence="2">Uncharacterized protein</fullName>
    </submittedName>
</protein>
<dbReference type="EMBL" id="MU167319">
    <property type="protein sequence ID" value="KAG0143435.1"/>
    <property type="molecule type" value="Genomic_DNA"/>
</dbReference>
<evidence type="ECO:0000313" key="2">
    <source>
        <dbReference type="EMBL" id="KAG0143435.1"/>
    </source>
</evidence>
<sequence>MLMLARLTPMSDVRHQSFEVNQLVDVWNGTFVTHHTCQKHQAADFHQLSQQHISQAIENLDIEEDDNLSDTDETIRRKPGVSDSDSEDEESQDVKVEHE</sequence>
<organism evidence="2 3">
    <name type="scientific">Cronartium quercuum f. sp. fusiforme G11</name>
    <dbReference type="NCBI Taxonomy" id="708437"/>
    <lineage>
        <taxon>Eukaryota</taxon>
        <taxon>Fungi</taxon>
        <taxon>Dikarya</taxon>
        <taxon>Basidiomycota</taxon>
        <taxon>Pucciniomycotina</taxon>
        <taxon>Pucciniomycetes</taxon>
        <taxon>Pucciniales</taxon>
        <taxon>Coleosporiaceae</taxon>
        <taxon>Cronartium</taxon>
    </lineage>
</organism>